<protein>
    <submittedName>
        <fullName evidence="1">Uncharacterized protein</fullName>
    </submittedName>
</protein>
<dbReference type="Proteomes" id="UP000031390">
    <property type="component" value="Unassembled WGS sequence"/>
</dbReference>
<dbReference type="EMBL" id="JUFZ01000044">
    <property type="protein sequence ID" value="KIC08526.1"/>
    <property type="molecule type" value="Genomic_DNA"/>
</dbReference>
<organism evidence="1 2">
    <name type="scientific">Morococcus cerebrosus</name>
    <dbReference type="NCBI Taxonomy" id="1056807"/>
    <lineage>
        <taxon>Bacteria</taxon>
        <taxon>Pseudomonadati</taxon>
        <taxon>Pseudomonadota</taxon>
        <taxon>Betaproteobacteria</taxon>
        <taxon>Neisseriales</taxon>
        <taxon>Neisseriaceae</taxon>
        <taxon>Morococcus</taxon>
    </lineage>
</organism>
<accession>A0A0C1GSW6</accession>
<evidence type="ECO:0000313" key="2">
    <source>
        <dbReference type="Proteomes" id="UP000031390"/>
    </source>
</evidence>
<reference evidence="1 2" key="1">
    <citation type="submission" date="2014-12" db="EMBL/GenBank/DDBJ databases">
        <title>Genome sequence of Morococcus cerebrosus.</title>
        <authorList>
            <person name="Shin S.-K."/>
            <person name="Yi H."/>
        </authorList>
    </citation>
    <scope>NUCLEOTIDE SEQUENCE [LARGE SCALE GENOMIC DNA]</scope>
    <source>
        <strain evidence="1 2">CIP 81.93</strain>
    </source>
</reference>
<comment type="caution">
    <text evidence="1">The sequence shown here is derived from an EMBL/GenBank/DDBJ whole genome shotgun (WGS) entry which is preliminary data.</text>
</comment>
<proteinExistence type="predicted"/>
<name>A0A0C1GSW6_9NEIS</name>
<evidence type="ECO:0000313" key="1">
    <source>
        <dbReference type="EMBL" id="KIC08526.1"/>
    </source>
</evidence>
<gene>
    <name evidence="1" type="ORF">MCC93_11960</name>
</gene>
<sequence>MSNLAAFFALNPAFLCQNPARFESPVRPEKNKRGIIAGCR</sequence>
<dbReference type="AlphaFoldDB" id="A0A0C1GSW6"/>